<sequence>MQHQPLRHPRKLRVVTIGGGISAMNLAYEVMHGYDEEAGNLEDIELGGTWVVNRYPGVACDVPAHIYTFPFEPNPNWTAFYASGPEIQAYFTRTVAKYNLARDVKLSHEIVHAQFDTHQGIWNLKVSHKGRVFDDWCNVLVSATGFLSHWKWPDIPGLHDFAGVKVHSAAWDEEWDYSGKKVAVVGNGSSAIQIMPEVARSAARVVNFIRSPTWITPGLGSALIGGEVNRVYSEEEKRRFREEPGELNRHRKEIQHGSNKAFDLFVKDSSAQKAAFESTSQTMLSRLGGNTSLASKLTPTWEVGCRRATPGPGYLEAFTSPHVSLTTSPITRITPSGILTSDGTHHAVDAIICATGFDVSHRPPFPFLGLDNTDLRDYWNDEPLGYLSVACPYFPNLFFYSGPNAPVGHGSLMAALSWTTRYISLWLRKIASEDILFVVPTPEATEEFNTYGDEIMERFVWSGGCRSWYKNGRVDGRITAVWQGSAIGFKEVVGQLRPEDFRIVWRTANRWRWMGDGRTRVEREEGADLAWYLKK</sequence>
<evidence type="ECO:0000256" key="4">
    <source>
        <dbReference type="ARBA" id="ARBA00023002"/>
    </source>
</evidence>
<name>A0A177D0A9_9PLEO</name>
<evidence type="ECO:0000256" key="1">
    <source>
        <dbReference type="ARBA" id="ARBA00010139"/>
    </source>
</evidence>
<dbReference type="PANTHER" id="PTHR42877:SF2">
    <property type="entry name" value="FAD_NAD(P)-BINDING DOMAIN-CONTAINING PROTEIN"/>
    <property type="match status" value="1"/>
</dbReference>
<keyword evidence="6" id="KW-1185">Reference proteome</keyword>
<dbReference type="InParanoid" id="A0A177D0A9"/>
<keyword evidence="2" id="KW-0285">Flavoprotein</keyword>
<evidence type="ECO:0000256" key="2">
    <source>
        <dbReference type="ARBA" id="ARBA00022630"/>
    </source>
</evidence>
<gene>
    <name evidence="5" type="ORF">CC84DRAFT_1135837</name>
</gene>
<dbReference type="AlphaFoldDB" id="A0A177D0A9"/>
<dbReference type="RefSeq" id="XP_018043183.1">
    <property type="nucleotide sequence ID" value="XM_018176076.1"/>
</dbReference>
<evidence type="ECO:0000313" key="5">
    <source>
        <dbReference type="EMBL" id="OAG12818.1"/>
    </source>
</evidence>
<keyword evidence="4" id="KW-0560">Oxidoreductase</keyword>
<reference evidence="5 6" key="1">
    <citation type="submission" date="2016-05" db="EMBL/GenBank/DDBJ databases">
        <title>Comparative analysis of secretome profiles of manganese(II)-oxidizing ascomycete fungi.</title>
        <authorList>
            <consortium name="DOE Joint Genome Institute"/>
            <person name="Zeiner C.A."/>
            <person name="Purvine S.O."/>
            <person name="Zink E.M."/>
            <person name="Wu S."/>
            <person name="Pasa-Tolic L."/>
            <person name="Chaput D.L."/>
            <person name="Haridas S."/>
            <person name="Grigoriev I.V."/>
            <person name="Santelli C.M."/>
            <person name="Hansel C.M."/>
        </authorList>
    </citation>
    <scope>NUCLEOTIDE SEQUENCE [LARGE SCALE GENOMIC DNA]</scope>
    <source>
        <strain evidence="5 6">AP3s5-JAC2a</strain>
    </source>
</reference>
<protein>
    <submittedName>
        <fullName evidence="5">FAD/NAD(P)-binding domain-containing protein</fullName>
    </submittedName>
</protein>
<comment type="similarity">
    <text evidence="1">Belongs to the FAD-binding monooxygenase family.</text>
</comment>
<dbReference type="Proteomes" id="UP000077069">
    <property type="component" value="Unassembled WGS sequence"/>
</dbReference>
<dbReference type="GO" id="GO:0050660">
    <property type="term" value="F:flavin adenine dinucleotide binding"/>
    <property type="evidence" value="ECO:0007669"/>
    <property type="project" value="InterPro"/>
</dbReference>
<dbReference type="InterPro" id="IPR051209">
    <property type="entry name" value="FAD-bind_Monooxygenase_sf"/>
</dbReference>
<dbReference type="InterPro" id="IPR020946">
    <property type="entry name" value="Flavin_mOase-like"/>
</dbReference>
<dbReference type="PANTHER" id="PTHR42877">
    <property type="entry name" value="L-ORNITHINE N(5)-MONOOXYGENASE-RELATED"/>
    <property type="match status" value="1"/>
</dbReference>
<proteinExistence type="inferred from homology"/>
<dbReference type="GO" id="GO:0050661">
    <property type="term" value="F:NADP binding"/>
    <property type="evidence" value="ECO:0007669"/>
    <property type="project" value="InterPro"/>
</dbReference>
<dbReference type="GO" id="GO:0004499">
    <property type="term" value="F:N,N-dimethylaniline monooxygenase activity"/>
    <property type="evidence" value="ECO:0007669"/>
    <property type="project" value="InterPro"/>
</dbReference>
<dbReference type="Gene3D" id="3.50.50.60">
    <property type="entry name" value="FAD/NAD(P)-binding domain"/>
    <property type="match status" value="2"/>
</dbReference>
<evidence type="ECO:0000256" key="3">
    <source>
        <dbReference type="ARBA" id="ARBA00022827"/>
    </source>
</evidence>
<organism evidence="5 6">
    <name type="scientific">Paraphaeosphaeria sporulosa</name>
    <dbReference type="NCBI Taxonomy" id="1460663"/>
    <lineage>
        <taxon>Eukaryota</taxon>
        <taxon>Fungi</taxon>
        <taxon>Dikarya</taxon>
        <taxon>Ascomycota</taxon>
        <taxon>Pezizomycotina</taxon>
        <taxon>Dothideomycetes</taxon>
        <taxon>Pleosporomycetidae</taxon>
        <taxon>Pleosporales</taxon>
        <taxon>Massarineae</taxon>
        <taxon>Didymosphaeriaceae</taxon>
        <taxon>Paraphaeosphaeria</taxon>
    </lineage>
</organism>
<evidence type="ECO:0000313" key="6">
    <source>
        <dbReference type="Proteomes" id="UP000077069"/>
    </source>
</evidence>
<dbReference type="InterPro" id="IPR036188">
    <property type="entry name" value="FAD/NAD-bd_sf"/>
</dbReference>
<keyword evidence="3" id="KW-0274">FAD</keyword>
<dbReference type="SUPFAM" id="SSF51905">
    <property type="entry name" value="FAD/NAD(P)-binding domain"/>
    <property type="match status" value="3"/>
</dbReference>
<dbReference type="EMBL" id="KV441548">
    <property type="protein sequence ID" value="OAG12818.1"/>
    <property type="molecule type" value="Genomic_DNA"/>
</dbReference>
<accession>A0A177D0A9</accession>
<dbReference type="Pfam" id="PF00743">
    <property type="entry name" value="FMO-like"/>
    <property type="match status" value="1"/>
</dbReference>
<dbReference type="GeneID" id="28759562"/>
<dbReference type="OrthoDB" id="74360at2759"/>